<dbReference type="EMBL" id="RXOE01000001">
    <property type="protein sequence ID" value="RTQ36229.1"/>
    <property type="molecule type" value="Genomic_DNA"/>
</dbReference>
<comment type="caution">
    <text evidence="13">The sequence shown here is derived from an EMBL/GenBank/DDBJ whole genome shotgun (WGS) entry which is preliminary data.</text>
</comment>
<dbReference type="InterPro" id="IPR012902">
    <property type="entry name" value="N_methyl_site"/>
</dbReference>
<evidence type="ECO:0000256" key="3">
    <source>
        <dbReference type="ARBA" id="ARBA00022475"/>
    </source>
</evidence>
<name>A0A3S0H2N9_9BURK</name>
<comment type="similarity">
    <text evidence="9">Belongs to the GSP H family.</text>
</comment>
<gene>
    <name evidence="13" type="ORF">EJP69_00265</name>
</gene>
<evidence type="ECO:0000256" key="6">
    <source>
        <dbReference type="ARBA" id="ARBA00022692"/>
    </source>
</evidence>
<accession>A0A3S0H2N9</accession>
<dbReference type="OrthoDB" id="8592199at2"/>
<dbReference type="SUPFAM" id="SSF54523">
    <property type="entry name" value="Pili subunits"/>
    <property type="match status" value="1"/>
</dbReference>
<dbReference type="GO" id="GO:0015627">
    <property type="term" value="C:type II protein secretion system complex"/>
    <property type="evidence" value="ECO:0007669"/>
    <property type="project" value="InterPro"/>
</dbReference>
<dbReference type="NCBIfam" id="TIGR02532">
    <property type="entry name" value="IV_pilin_GFxxxE"/>
    <property type="match status" value="1"/>
</dbReference>
<evidence type="ECO:0000256" key="10">
    <source>
        <dbReference type="ARBA" id="ARBA00030775"/>
    </source>
</evidence>
<organism evidence="13 14">
    <name type="scientific">Variovorax gossypii</name>
    <dbReference type="NCBI Taxonomy" id="1679495"/>
    <lineage>
        <taxon>Bacteria</taxon>
        <taxon>Pseudomonadati</taxon>
        <taxon>Pseudomonadota</taxon>
        <taxon>Betaproteobacteria</taxon>
        <taxon>Burkholderiales</taxon>
        <taxon>Comamonadaceae</taxon>
        <taxon>Variovorax</taxon>
    </lineage>
</organism>
<comment type="subcellular location">
    <subcellularLocation>
        <location evidence="1">Cell inner membrane</location>
        <topology evidence="1">Single-pass membrane protein</topology>
    </subcellularLocation>
</comment>
<feature type="transmembrane region" description="Helical" evidence="11">
    <location>
        <begin position="12"/>
        <end position="33"/>
    </location>
</feature>
<evidence type="ECO:0000256" key="11">
    <source>
        <dbReference type="SAM" id="Phobius"/>
    </source>
</evidence>
<dbReference type="PROSITE" id="PS00409">
    <property type="entry name" value="PROKAR_NTER_METHYL"/>
    <property type="match status" value="1"/>
</dbReference>
<dbReference type="Proteomes" id="UP000267418">
    <property type="component" value="Unassembled WGS sequence"/>
</dbReference>
<keyword evidence="4" id="KW-0488">Methylation</keyword>
<protein>
    <recommendedName>
        <fullName evidence="2">Type II secretion system protein H</fullName>
    </recommendedName>
    <alternativeName>
        <fullName evidence="10">General secretion pathway protein H</fullName>
    </alternativeName>
</protein>
<dbReference type="GO" id="GO:0005886">
    <property type="term" value="C:plasma membrane"/>
    <property type="evidence" value="ECO:0007669"/>
    <property type="project" value="UniProtKB-SubCell"/>
</dbReference>
<evidence type="ECO:0000256" key="9">
    <source>
        <dbReference type="ARBA" id="ARBA00025772"/>
    </source>
</evidence>
<keyword evidence="6 11" id="KW-0812">Transmembrane</keyword>
<dbReference type="Gene3D" id="3.55.40.10">
    <property type="entry name" value="minor pseudopilin epsh domain"/>
    <property type="match status" value="1"/>
</dbReference>
<evidence type="ECO:0000256" key="8">
    <source>
        <dbReference type="ARBA" id="ARBA00023136"/>
    </source>
</evidence>
<evidence type="ECO:0000259" key="12">
    <source>
        <dbReference type="Pfam" id="PF12019"/>
    </source>
</evidence>
<dbReference type="GO" id="GO:0015628">
    <property type="term" value="P:protein secretion by the type II secretion system"/>
    <property type="evidence" value="ECO:0007669"/>
    <property type="project" value="InterPro"/>
</dbReference>
<dbReference type="InterPro" id="IPR045584">
    <property type="entry name" value="Pilin-like"/>
</dbReference>
<dbReference type="InterPro" id="IPR022346">
    <property type="entry name" value="T2SS_GspH"/>
</dbReference>
<evidence type="ECO:0000313" key="13">
    <source>
        <dbReference type="EMBL" id="RTQ36229.1"/>
    </source>
</evidence>
<keyword evidence="8 11" id="KW-0472">Membrane</keyword>
<dbReference type="Pfam" id="PF07963">
    <property type="entry name" value="N_methyl"/>
    <property type="match status" value="1"/>
</dbReference>
<dbReference type="AlphaFoldDB" id="A0A3S0H2N9"/>
<sequence>MENKGFCAPEGGFTLIEMMVVIVLMTVLLAMALPSFTGLIERYRVEGMANALVASVSQARAEAARRGTTVTIQQRAECRGRDWSCGWDTLVASGSSSETLKRQDPDGRVAIEKNTGGAMSFDAMGYSTGATSFGFRPSDSDSSPNAVAVCLSLGGRVKLVKGGGSC</sequence>
<keyword evidence="7 11" id="KW-1133">Transmembrane helix</keyword>
<evidence type="ECO:0000256" key="1">
    <source>
        <dbReference type="ARBA" id="ARBA00004377"/>
    </source>
</evidence>
<dbReference type="RefSeq" id="WP_126468370.1">
    <property type="nucleotide sequence ID" value="NZ_RXOE01000001.1"/>
</dbReference>
<keyword evidence="14" id="KW-1185">Reference proteome</keyword>
<proteinExistence type="inferred from homology"/>
<keyword evidence="3" id="KW-1003">Cell membrane</keyword>
<dbReference type="Pfam" id="PF12019">
    <property type="entry name" value="GspH"/>
    <property type="match status" value="1"/>
</dbReference>
<evidence type="ECO:0000256" key="5">
    <source>
        <dbReference type="ARBA" id="ARBA00022519"/>
    </source>
</evidence>
<evidence type="ECO:0000256" key="2">
    <source>
        <dbReference type="ARBA" id="ARBA00021549"/>
    </source>
</evidence>
<keyword evidence="5" id="KW-0997">Cell inner membrane</keyword>
<feature type="domain" description="General secretion pathway GspH" evidence="12">
    <location>
        <begin position="49"/>
        <end position="155"/>
    </location>
</feature>
<evidence type="ECO:0000256" key="4">
    <source>
        <dbReference type="ARBA" id="ARBA00022481"/>
    </source>
</evidence>
<evidence type="ECO:0000313" key="14">
    <source>
        <dbReference type="Proteomes" id="UP000267418"/>
    </source>
</evidence>
<reference evidence="13 14" key="1">
    <citation type="submission" date="2018-12" db="EMBL/GenBank/DDBJ databases">
        <title>The genome of Variovorax gossypii DSM 100435.</title>
        <authorList>
            <person name="Gao J."/>
            <person name="Sun J."/>
        </authorList>
    </citation>
    <scope>NUCLEOTIDE SEQUENCE [LARGE SCALE GENOMIC DNA]</scope>
    <source>
        <strain evidence="13 14">DSM 100435</strain>
    </source>
</reference>
<evidence type="ECO:0000256" key="7">
    <source>
        <dbReference type="ARBA" id="ARBA00022989"/>
    </source>
</evidence>